<dbReference type="AlphaFoldDB" id="T1GYR5"/>
<dbReference type="HOGENOM" id="CLU_2064123_0_0_1"/>
<name>T1GYR5_MEGSC</name>
<dbReference type="Proteomes" id="UP000015102">
    <property type="component" value="Unassembled WGS sequence"/>
</dbReference>
<accession>T1GYR5</accession>
<evidence type="ECO:0000313" key="2">
    <source>
        <dbReference type="Proteomes" id="UP000015102"/>
    </source>
</evidence>
<dbReference type="STRING" id="36166.T1GYR5"/>
<dbReference type="EnsemblMetazoa" id="MESCA009002-RA">
    <property type="protein sequence ID" value="MESCA009002-PA"/>
    <property type="gene ID" value="MESCA009002"/>
</dbReference>
<sequence length="119" mass="13431">MATHSGLTRWQEFRSNNAEDLLTGEDFGSKHNKGPEEIWYQRAVEQHLSKEDSFVFSVPFDAVEKSSEIIVTASQAIFHTEKRFKAPAAVVGFQFKHAALVSIFKNITSSVNILNYIVL</sequence>
<dbReference type="OMA" id="AIFHTEK"/>
<reference evidence="1" key="2">
    <citation type="submission" date="2015-06" db="UniProtKB">
        <authorList>
            <consortium name="EnsemblMetazoa"/>
        </authorList>
    </citation>
    <scope>IDENTIFICATION</scope>
</reference>
<evidence type="ECO:0000313" key="1">
    <source>
        <dbReference type="EnsemblMetazoa" id="MESCA009002-PA"/>
    </source>
</evidence>
<protein>
    <submittedName>
        <fullName evidence="1">Uncharacterized protein</fullName>
    </submittedName>
</protein>
<keyword evidence="2" id="KW-1185">Reference proteome</keyword>
<dbReference type="EMBL" id="CAQQ02387569">
    <property type="status" value="NOT_ANNOTATED_CDS"/>
    <property type="molecule type" value="Genomic_DNA"/>
</dbReference>
<proteinExistence type="predicted"/>
<organism evidence="1 2">
    <name type="scientific">Megaselia scalaris</name>
    <name type="common">Humpbacked fly</name>
    <name type="synonym">Phora scalaris</name>
    <dbReference type="NCBI Taxonomy" id="36166"/>
    <lineage>
        <taxon>Eukaryota</taxon>
        <taxon>Metazoa</taxon>
        <taxon>Ecdysozoa</taxon>
        <taxon>Arthropoda</taxon>
        <taxon>Hexapoda</taxon>
        <taxon>Insecta</taxon>
        <taxon>Pterygota</taxon>
        <taxon>Neoptera</taxon>
        <taxon>Endopterygota</taxon>
        <taxon>Diptera</taxon>
        <taxon>Brachycera</taxon>
        <taxon>Muscomorpha</taxon>
        <taxon>Platypezoidea</taxon>
        <taxon>Phoridae</taxon>
        <taxon>Megaseliini</taxon>
        <taxon>Megaselia</taxon>
    </lineage>
</organism>
<reference evidence="2" key="1">
    <citation type="submission" date="2013-02" db="EMBL/GenBank/DDBJ databases">
        <authorList>
            <person name="Hughes D."/>
        </authorList>
    </citation>
    <scope>NUCLEOTIDE SEQUENCE</scope>
    <source>
        <strain>Durham</strain>
        <strain evidence="2">NC isolate 2 -- Noor lab</strain>
    </source>
</reference>